<dbReference type="PANTHER" id="PTHR41694:SF3">
    <property type="entry name" value="RNA-DIRECTED DNA POLYMERASE-RELATED"/>
    <property type="match status" value="1"/>
</dbReference>
<dbReference type="AlphaFoldDB" id="A0A7L2BEA4"/>
<dbReference type="PANTHER" id="PTHR41694">
    <property type="entry name" value="ENDOGENOUS RETROVIRUS GROUP K MEMBER POL PROTEIN"/>
    <property type="match status" value="1"/>
</dbReference>
<gene>
    <name evidence="10" type="primary">Ervk19_2</name>
    <name evidence="10" type="ORF">HELFUL_R15159</name>
</gene>
<keyword evidence="6" id="KW-0255">Endonuclease</keyword>
<accession>A0A7L2BEA4</accession>
<evidence type="ECO:0000256" key="8">
    <source>
        <dbReference type="ARBA" id="ARBA00022918"/>
    </source>
</evidence>
<dbReference type="Proteomes" id="UP000590868">
    <property type="component" value="Unassembled WGS sequence"/>
</dbReference>
<keyword evidence="3" id="KW-0808">Transferase</keyword>
<dbReference type="InterPro" id="IPR000477">
    <property type="entry name" value="RT_dom"/>
</dbReference>
<dbReference type="GO" id="GO:0004523">
    <property type="term" value="F:RNA-DNA hybrid ribonuclease activity"/>
    <property type="evidence" value="ECO:0007669"/>
    <property type="project" value="UniProtKB-EC"/>
</dbReference>
<dbReference type="Gene3D" id="3.30.70.270">
    <property type="match status" value="2"/>
</dbReference>
<feature type="non-terminal residue" evidence="10">
    <location>
        <position position="1"/>
    </location>
</feature>
<comment type="caution">
    <text evidence="10">The sequence shown here is derived from an EMBL/GenBank/DDBJ whole genome shotgun (WGS) entry which is preliminary data.</text>
</comment>
<dbReference type="SUPFAM" id="SSF56672">
    <property type="entry name" value="DNA/RNA polymerases"/>
    <property type="match status" value="1"/>
</dbReference>
<evidence type="ECO:0000256" key="6">
    <source>
        <dbReference type="ARBA" id="ARBA00022759"/>
    </source>
</evidence>
<dbReference type="InterPro" id="IPR043502">
    <property type="entry name" value="DNA/RNA_pol_sf"/>
</dbReference>
<dbReference type="PROSITE" id="PS50878">
    <property type="entry name" value="RT_POL"/>
    <property type="match status" value="1"/>
</dbReference>
<sequence length="96" mass="11437">LLIVDLKDCFFSIPLHPSDTERFAFSVPQKNTCRPALRYEWTVLPQGMRNSPTICQWYVNLAITKWKSRYHDVIVYHYMDDILLAREQEILTEMES</sequence>
<evidence type="ECO:0000256" key="1">
    <source>
        <dbReference type="ARBA" id="ARBA00010879"/>
    </source>
</evidence>
<keyword evidence="11" id="KW-1185">Reference proteome</keyword>
<keyword evidence="8" id="KW-0695">RNA-directed DNA polymerase</keyword>
<dbReference type="EMBL" id="VXBZ01026923">
    <property type="protein sequence ID" value="NXP56848.1"/>
    <property type="molecule type" value="Genomic_DNA"/>
</dbReference>
<dbReference type="EC" id="3.1.26.4" evidence="2"/>
<evidence type="ECO:0000313" key="11">
    <source>
        <dbReference type="Proteomes" id="UP000590868"/>
    </source>
</evidence>
<dbReference type="GO" id="GO:0035613">
    <property type="term" value="F:RNA stem-loop binding"/>
    <property type="evidence" value="ECO:0007669"/>
    <property type="project" value="TreeGrafter"/>
</dbReference>
<dbReference type="InterPro" id="IPR043128">
    <property type="entry name" value="Rev_trsase/Diguanyl_cyclase"/>
</dbReference>
<keyword evidence="4" id="KW-0548">Nucleotidyltransferase</keyword>
<dbReference type="GO" id="GO:0003964">
    <property type="term" value="F:RNA-directed DNA polymerase activity"/>
    <property type="evidence" value="ECO:0007669"/>
    <property type="project" value="UniProtKB-KW"/>
</dbReference>
<evidence type="ECO:0000256" key="7">
    <source>
        <dbReference type="ARBA" id="ARBA00022801"/>
    </source>
</evidence>
<dbReference type="OrthoDB" id="9071923at2759"/>
<reference evidence="10 11" key="1">
    <citation type="submission" date="2019-09" db="EMBL/GenBank/DDBJ databases">
        <title>Bird 10,000 Genomes (B10K) Project - Family phase.</title>
        <authorList>
            <person name="Zhang G."/>
        </authorList>
    </citation>
    <scope>NUCLEOTIDE SEQUENCE [LARGE SCALE GENOMIC DNA]</scope>
    <source>
        <strain evidence="10">B10K-DU-001-55</strain>
        <tissue evidence="10">Muscle</tissue>
    </source>
</reference>
<keyword evidence="5" id="KW-0540">Nuclease</keyword>
<feature type="domain" description="Reverse transcriptase" evidence="9">
    <location>
        <begin position="1"/>
        <end position="96"/>
    </location>
</feature>
<feature type="non-terminal residue" evidence="10">
    <location>
        <position position="96"/>
    </location>
</feature>
<evidence type="ECO:0000259" key="9">
    <source>
        <dbReference type="PROSITE" id="PS50878"/>
    </source>
</evidence>
<evidence type="ECO:0000256" key="4">
    <source>
        <dbReference type="ARBA" id="ARBA00022695"/>
    </source>
</evidence>
<evidence type="ECO:0000313" key="10">
    <source>
        <dbReference type="EMBL" id="NXP56848.1"/>
    </source>
</evidence>
<evidence type="ECO:0000256" key="5">
    <source>
        <dbReference type="ARBA" id="ARBA00022722"/>
    </source>
</evidence>
<comment type="similarity">
    <text evidence="1">Belongs to the beta type-B retroviral polymerase family. HERV class-II K(HML-2) pol subfamily.</text>
</comment>
<keyword evidence="7" id="KW-0378">Hydrolase</keyword>
<evidence type="ECO:0000256" key="3">
    <source>
        <dbReference type="ARBA" id="ARBA00022679"/>
    </source>
</evidence>
<name>A0A7L2BEA4_9GRUI</name>
<dbReference type="Pfam" id="PF00078">
    <property type="entry name" value="RVT_1"/>
    <property type="match status" value="1"/>
</dbReference>
<proteinExistence type="inferred from homology"/>
<protein>
    <recommendedName>
        <fullName evidence="2">ribonuclease H</fullName>
        <ecNumber evidence="2">3.1.26.4</ecNumber>
    </recommendedName>
</protein>
<organism evidence="10 11">
    <name type="scientific">Heliornis fulica</name>
    <name type="common">sungrebe</name>
    <dbReference type="NCBI Taxonomy" id="54369"/>
    <lineage>
        <taxon>Eukaryota</taxon>
        <taxon>Metazoa</taxon>
        <taxon>Chordata</taxon>
        <taxon>Craniata</taxon>
        <taxon>Vertebrata</taxon>
        <taxon>Euteleostomi</taxon>
        <taxon>Archelosauria</taxon>
        <taxon>Archosauria</taxon>
        <taxon>Dinosauria</taxon>
        <taxon>Saurischia</taxon>
        <taxon>Theropoda</taxon>
        <taxon>Coelurosauria</taxon>
        <taxon>Aves</taxon>
        <taxon>Neognathae</taxon>
        <taxon>Neoaves</taxon>
        <taxon>Gruiformes</taxon>
        <taxon>Heliornithidae</taxon>
        <taxon>Heliornis</taxon>
    </lineage>
</organism>
<evidence type="ECO:0000256" key="2">
    <source>
        <dbReference type="ARBA" id="ARBA00012180"/>
    </source>
</evidence>